<feature type="compositionally biased region" description="Basic and acidic residues" evidence="1">
    <location>
        <begin position="816"/>
        <end position="829"/>
    </location>
</feature>
<feature type="compositionally biased region" description="Polar residues" evidence="1">
    <location>
        <begin position="692"/>
        <end position="702"/>
    </location>
</feature>
<evidence type="ECO:0000256" key="1">
    <source>
        <dbReference type="SAM" id="MobiDB-lite"/>
    </source>
</evidence>
<proteinExistence type="predicted"/>
<feature type="region of interest" description="Disordered" evidence="1">
    <location>
        <begin position="816"/>
        <end position="840"/>
    </location>
</feature>
<feature type="region of interest" description="Disordered" evidence="1">
    <location>
        <begin position="692"/>
        <end position="728"/>
    </location>
</feature>
<feature type="region of interest" description="Disordered" evidence="1">
    <location>
        <begin position="408"/>
        <end position="439"/>
    </location>
</feature>
<accession>A0AAD8AE37</accession>
<comment type="caution">
    <text evidence="2">The sequence shown here is derived from an EMBL/GenBank/DDBJ whole genome shotgun (WGS) entry which is preliminary data.</text>
</comment>
<feature type="compositionally biased region" description="Polar residues" evidence="1">
    <location>
        <begin position="18"/>
        <end position="40"/>
    </location>
</feature>
<feature type="region of interest" description="Disordered" evidence="1">
    <location>
        <begin position="1"/>
        <end position="46"/>
    </location>
</feature>
<reference evidence="2" key="2">
    <citation type="submission" date="2023-05" db="EMBL/GenBank/DDBJ databases">
        <authorList>
            <person name="Fouks B."/>
        </authorList>
    </citation>
    <scope>NUCLEOTIDE SEQUENCE</scope>
    <source>
        <strain evidence="2">Stay&amp;Tobe</strain>
        <tissue evidence="2">Testes</tissue>
    </source>
</reference>
<organism evidence="2 3">
    <name type="scientific">Diploptera punctata</name>
    <name type="common">Pacific beetle cockroach</name>
    <dbReference type="NCBI Taxonomy" id="6984"/>
    <lineage>
        <taxon>Eukaryota</taxon>
        <taxon>Metazoa</taxon>
        <taxon>Ecdysozoa</taxon>
        <taxon>Arthropoda</taxon>
        <taxon>Hexapoda</taxon>
        <taxon>Insecta</taxon>
        <taxon>Pterygota</taxon>
        <taxon>Neoptera</taxon>
        <taxon>Polyneoptera</taxon>
        <taxon>Dictyoptera</taxon>
        <taxon>Blattodea</taxon>
        <taxon>Blaberoidea</taxon>
        <taxon>Blaberidae</taxon>
        <taxon>Diplopterinae</taxon>
        <taxon>Diploptera</taxon>
    </lineage>
</organism>
<protein>
    <submittedName>
        <fullName evidence="2">Uncharacterized protein</fullName>
    </submittedName>
</protein>
<keyword evidence="3" id="KW-1185">Reference proteome</keyword>
<dbReference type="Proteomes" id="UP001233999">
    <property type="component" value="Unassembled WGS sequence"/>
</dbReference>
<feature type="non-terminal residue" evidence="2">
    <location>
        <position position="840"/>
    </location>
</feature>
<feature type="region of interest" description="Disordered" evidence="1">
    <location>
        <begin position="197"/>
        <end position="293"/>
    </location>
</feature>
<feature type="compositionally biased region" description="Acidic residues" evidence="1">
    <location>
        <begin position="270"/>
        <end position="279"/>
    </location>
</feature>
<name>A0AAD8AE37_DIPPU</name>
<reference evidence="2" key="1">
    <citation type="journal article" date="2023" name="IScience">
        <title>Live-bearing cockroach genome reveals convergent evolutionary mechanisms linked to viviparity in insects and beyond.</title>
        <authorList>
            <person name="Fouks B."/>
            <person name="Harrison M.C."/>
            <person name="Mikhailova A.A."/>
            <person name="Marchal E."/>
            <person name="English S."/>
            <person name="Carruthers M."/>
            <person name="Jennings E.C."/>
            <person name="Chiamaka E.L."/>
            <person name="Frigard R.A."/>
            <person name="Pippel M."/>
            <person name="Attardo G.M."/>
            <person name="Benoit J.B."/>
            <person name="Bornberg-Bauer E."/>
            <person name="Tobe S.S."/>
        </authorList>
    </citation>
    <scope>NUCLEOTIDE SEQUENCE</scope>
    <source>
        <strain evidence="2">Stay&amp;Tobe</strain>
    </source>
</reference>
<feature type="region of interest" description="Disordered" evidence="1">
    <location>
        <begin position="474"/>
        <end position="526"/>
    </location>
</feature>
<feature type="compositionally biased region" description="Polar residues" evidence="1">
    <location>
        <begin position="474"/>
        <end position="503"/>
    </location>
</feature>
<feature type="compositionally biased region" description="Basic residues" evidence="1">
    <location>
        <begin position="830"/>
        <end position="840"/>
    </location>
</feature>
<feature type="compositionally biased region" description="Basic residues" evidence="1">
    <location>
        <begin position="424"/>
        <end position="439"/>
    </location>
</feature>
<evidence type="ECO:0000313" key="2">
    <source>
        <dbReference type="EMBL" id="KAJ9597365.1"/>
    </source>
</evidence>
<sequence length="840" mass="92668">KLPRQTSQFLAPYEASVKSRSGSNSPPENTINNNSRTVNFPDSHRHLGELSNTATAGGRSLSADIADWNPFEDSTPFSQMTEDHIFGAEFDKIRRGSQSSISNVKSRESLVMTYTELAEDPFSSAPFSLPGYVKTADLLISKHWVKPRSSTSSPDLETSNQDGATAALLQGATGTSPPFVRAPAEDRSKYEKLIHDHEDVSSDDSHSSQPDAGNKSQRKRHRVRSGLAAVTSRKLKKDATTPNTNPDPNYGGHLSDDSIGSASDLRAMNEDEAQGEEEDGNKNKRTGGQLNDETISESVITCGSSAYHAECESLATREEDIERRRRRKLPANETDTNERQDLLFVGHQYGDKPLLADDELDTDDECVAKSPSPSVKNSYWKHAPEEEANKGWEKNGKDSLVDVFALAPFQKPGGSTRRNSSRNSNRKISSHYQSRRRKSSLLLNSTSPLSHPITPPQDTLSLLEDRRYENVLETSFQDQETISSSDNPCSNRFENSVHFSSTVPPIAEQDEEPSDGGGSSKDLFGSSPFNSGSYAVNPFSSNTAVTTKKIVSPSNSYHETSPSVHQQPFSFSKPQSEYFIPPQKFIVQNPEMHSMESRSSLPNITANLVTPPSGIHHSIHRQTSLPHQDLFGAVPFSEMTNEILVKQAQEINLPRPTTLPLTHTSPVVDTTPSLKSNQRHSCITSHSQSCQFQGETNSSSSLDIIHKTNSDTSPKLHHRKEKTRSADNSKYHLIEDCHENIMEKTHVLPTKLTHKTGKMAASSSFKKASKGSKKVGNDKASKVAAASFSNMSFEDFPSDEGDDPLTEQVVVPFEVIRDEKQSHEGEKKFGSLKRRSNPFS</sequence>
<evidence type="ECO:0000313" key="3">
    <source>
        <dbReference type="Proteomes" id="UP001233999"/>
    </source>
</evidence>
<feature type="compositionally biased region" description="Basic and acidic residues" evidence="1">
    <location>
        <begin position="197"/>
        <end position="206"/>
    </location>
</feature>
<dbReference type="EMBL" id="JASPKZ010001615">
    <property type="protein sequence ID" value="KAJ9597365.1"/>
    <property type="molecule type" value="Genomic_DNA"/>
</dbReference>
<dbReference type="AlphaFoldDB" id="A0AAD8AE37"/>
<gene>
    <name evidence="2" type="ORF">L9F63_011754</name>
</gene>
<feature type="region of interest" description="Disordered" evidence="1">
    <location>
        <begin position="758"/>
        <end position="777"/>
    </location>
</feature>